<reference evidence="1 2" key="1">
    <citation type="submission" date="2023-07" db="EMBL/GenBank/DDBJ databases">
        <title>Sorghum-associated microbial communities from plants grown in Nebraska, USA.</title>
        <authorList>
            <person name="Schachtman D."/>
        </authorList>
    </citation>
    <scope>NUCLEOTIDE SEQUENCE [LARGE SCALE GENOMIC DNA]</scope>
    <source>
        <strain evidence="1 2">DS1027</strain>
    </source>
</reference>
<organism evidence="1 2">
    <name type="scientific">Novosphingobium capsulatum</name>
    <dbReference type="NCBI Taxonomy" id="13688"/>
    <lineage>
        <taxon>Bacteria</taxon>
        <taxon>Pseudomonadati</taxon>
        <taxon>Pseudomonadota</taxon>
        <taxon>Alphaproteobacteria</taxon>
        <taxon>Sphingomonadales</taxon>
        <taxon>Sphingomonadaceae</taxon>
        <taxon>Novosphingobium</taxon>
    </lineage>
</organism>
<proteinExistence type="predicted"/>
<dbReference type="Proteomes" id="UP001184150">
    <property type="component" value="Unassembled WGS sequence"/>
</dbReference>
<gene>
    <name evidence="1" type="ORF">J2792_001469</name>
</gene>
<name>A0ABU1MJU1_9SPHN</name>
<evidence type="ECO:0000313" key="2">
    <source>
        <dbReference type="Proteomes" id="UP001184150"/>
    </source>
</evidence>
<dbReference type="EMBL" id="JAVDRD010000003">
    <property type="protein sequence ID" value="MDR6510603.1"/>
    <property type="molecule type" value="Genomic_DNA"/>
</dbReference>
<keyword evidence="2" id="KW-1185">Reference proteome</keyword>
<sequence>MGGSVAPTPNPNLFVTPDLIRGPASFGHLPLFVEE</sequence>
<evidence type="ECO:0000313" key="1">
    <source>
        <dbReference type="EMBL" id="MDR6510603.1"/>
    </source>
</evidence>
<accession>A0ABU1MJU1</accession>
<protein>
    <submittedName>
        <fullName evidence="1">Uncharacterized protein</fullName>
    </submittedName>
</protein>
<comment type="caution">
    <text evidence="1">The sequence shown here is derived from an EMBL/GenBank/DDBJ whole genome shotgun (WGS) entry which is preliminary data.</text>
</comment>